<protein>
    <submittedName>
        <fullName evidence="1">Uncharacterized protein</fullName>
    </submittedName>
</protein>
<dbReference type="Proteomes" id="UP000004662">
    <property type="component" value="Chromosome"/>
</dbReference>
<dbReference type="InterPro" id="IPR036514">
    <property type="entry name" value="SGNH_hydro_sf"/>
</dbReference>
<dbReference type="AlphaFoldDB" id="G7QDA2"/>
<name>G7QDA2_9BACT</name>
<dbReference type="eggNOG" id="COG2755">
    <property type="taxonomic scope" value="Bacteria"/>
</dbReference>
<sequence length="333" mass="35200">MPSRFDFFSPPGERPFTPRLARLARGAAGLAALALLVAAAGLLAREAARAGELDAVYARHGNNMPVITNDGDLAVYEGDPGEPAVDCAGLAGPRTMVALVFGQSNAANTVDRGYDATLAVYAWHDGQCKRVHDALPGASSANGSTWSRLGDRIVTSGLYDTVLFVDIARGGSSILNWGAKGGLRALLVETLGALRENGLAPTHVFFHQGEADCYLGLSGKEYASVLQDVLGEVRSRVGEDCDIFVSRASLFLDPVCGDRQSPVCYKSCPAIVAAQTAAADPGTRIFSGPNTDLLVPWFDRNDGYHFTARAADRFAAAWMPLLVRGETSGPTLQ</sequence>
<dbReference type="EMBL" id="CM001368">
    <property type="protein sequence ID" value="EHJ46408.1"/>
    <property type="molecule type" value="Genomic_DNA"/>
</dbReference>
<dbReference type="OrthoDB" id="9795554at2"/>
<dbReference type="Gene3D" id="3.40.50.1110">
    <property type="entry name" value="SGNH hydrolase"/>
    <property type="match status" value="1"/>
</dbReference>
<reference evidence="2" key="1">
    <citation type="journal article" date="2015" name="Genome Announc.">
        <title>High-Quality Draft Genome Sequence of Desulfovibrio carbinoliphilus FW-101-2B, an Organic Acid-Oxidizing Sulfate-Reducing Bacterium Isolated from Uranium(VI)-Contaminated Groundwater.</title>
        <authorList>
            <person name="Ramsay B.D."/>
            <person name="Hwang C."/>
            <person name="Woo H.L."/>
            <person name="Carroll S.L."/>
            <person name="Lucas S."/>
            <person name="Han J."/>
            <person name="Lapidus A.L."/>
            <person name="Cheng J.F."/>
            <person name="Goodwin L.A."/>
            <person name="Pitluck S."/>
            <person name="Peters L."/>
            <person name="Chertkov O."/>
            <person name="Held B."/>
            <person name="Detter J.C."/>
            <person name="Han C.S."/>
            <person name="Tapia R."/>
            <person name="Land M.L."/>
            <person name="Hauser L.J."/>
            <person name="Kyrpides N.C."/>
            <person name="Ivanova N.N."/>
            <person name="Mikhailova N."/>
            <person name="Pagani I."/>
            <person name="Woyke T."/>
            <person name="Arkin A.P."/>
            <person name="Dehal P."/>
            <person name="Chivian D."/>
            <person name="Criddle C.S."/>
            <person name="Wu W."/>
            <person name="Chakraborty R."/>
            <person name="Hazen T.C."/>
            <person name="Fields M.W."/>
        </authorList>
    </citation>
    <scope>NUCLEOTIDE SEQUENCE [LARGE SCALE GENOMIC DNA]</scope>
    <source>
        <strain evidence="2">FW-101-2B</strain>
    </source>
</reference>
<dbReference type="SUPFAM" id="SSF52266">
    <property type="entry name" value="SGNH hydrolase"/>
    <property type="match status" value="1"/>
</dbReference>
<evidence type="ECO:0000313" key="1">
    <source>
        <dbReference type="EMBL" id="EHJ46408.1"/>
    </source>
</evidence>
<dbReference type="HOGENOM" id="CLU_833497_0_0_7"/>
<dbReference type="RefSeq" id="WP_009179853.1">
    <property type="nucleotide sequence ID" value="NZ_CM001368.1"/>
</dbReference>
<keyword evidence="2" id="KW-1185">Reference proteome</keyword>
<gene>
    <name evidence="1" type="ORF">DFW101_0391</name>
</gene>
<proteinExistence type="predicted"/>
<organism evidence="1 2">
    <name type="scientific">Solidesulfovibrio carbinoliphilus subsp. oakridgensis</name>
    <dbReference type="NCBI Taxonomy" id="694327"/>
    <lineage>
        <taxon>Bacteria</taxon>
        <taxon>Pseudomonadati</taxon>
        <taxon>Thermodesulfobacteriota</taxon>
        <taxon>Desulfovibrionia</taxon>
        <taxon>Desulfovibrionales</taxon>
        <taxon>Desulfovibrionaceae</taxon>
        <taxon>Solidesulfovibrio</taxon>
    </lineage>
</organism>
<dbReference type="STRING" id="694327.DFW101_0391"/>
<accession>G7QDA2</accession>
<dbReference type="GO" id="GO:0016788">
    <property type="term" value="F:hydrolase activity, acting on ester bonds"/>
    <property type="evidence" value="ECO:0007669"/>
    <property type="project" value="UniProtKB-ARBA"/>
</dbReference>
<evidence type="ECO:0000313" key="2">
    <source>
        <dbReference type="Proteomes" id="UP000004662"/>
    </source>
</evidence>